<reference evidence="1" key="1">
    <citation type="submission" date="2023-01" db="EMBL/GenBank/DDBJ databases">
        <authorList>
            <person name="Van Ghelder C."/>
            <person name="Rancurel C."/>
        </authorList>
    </citation>
    <scope>NUCLEOTIDE SEQUENCE</scope>
    <source>
        <strain evidence="1">CNCM I-4278</strain>
    </source>
</reference>
<protein>
    <submittedName>
        <fullName evidence="1">Uncharacterized protein</fullName>
    </submittedName>
</protein>
<dbReference type="Proteomes" id="UP001152607">
    <property type="component" value="Unassembled WGS sequence"/>
</dbReference>
<dbReference type="EMBL" id="CAOQHR010000003">
    <property type="protein sequence ID" value="CAI6331580.1"/>
    <property type="molecule type" value="Genomic_DNA"/>
</dbReference>
<organism evidence="1 2">
    <name type="scientific">Periconia digitata</name>
    <dbReference type="NCBI Taxonomy" id="1303443"/>
    <lineage>
        <taxon>Eukaryota</taxon>
        <taxon>Fungi</taxon>
        <taxon>Dikarya</taxon>
        <taxon>Ascomycota</taxon>
        <taxon>Pezizomycotina</taxon>
        <taxon>Dothideomycetes</taxon>
        <taxon>Pleosporomycetidae</taxon>
        <taxon>Pleosporales</taxon>
        <taxon>Massarineae</taxon>
        <taxon>Periconiaceae</taxon>
        <taxon>Periconia</taxon>
    </lineage>
</organism>
<dbReference type="AlphaFoldDB" id="A0A9W4U8M4"/>
<accession>A0A9W4U8M4</accession>
<evidence type="ECO:0000313" key="2">
    <source>
        <dbReference type="Proteomes" id="UP001152607"/>
    </source>
</evidence>
<name>A0A9W4U8M4_9PLEO</name>
<keyword evidence="2" id="KW-1185">Reference proteome</keyword>
<sequence>MATPFVVASLSQSISSSTPRGPSTLSLGDKYVGSSYKGRPAMAIAALFDPAW</sequence>
<evidence type="ECO:0000313" key="1">
    <source>
        <dbReference type="EMBL" id="CAI6331580.1"/>
    </source>
</evidence>
<comment type="caution">
    <text evidence="1">The sequence shown here is derived from an EMBL/GenBank/DDBJ whole genome shotgun (WGS) entry which is preliminary data.</text>
</comment>
<gene>
    <name evidence="1" type="ORF">PDIGIT_LOCUS4605</name>
</gene>
<proteinExistence type="predicted"/>